<dbReference type="PROSITE" id="PS50097">
    <property type="entry name" value="BTB"/>
    <property type="match status" value="1"/>
</dbReference>
<evidence type="ECO:0000259" key="6">
    <source>
        <dbReference type="PROSITE" id="PS50157"/>
    </source>
</evidence>
<proteinExistence type="predicted"/>
<dbReference type="PROSITE" id="PS50157">
    <property type="entry name" value="ZINC_FINGER_C2H2_2"/>
    <property type="match status" value="2"/>
</dbReference>
<gene>
    <name evidence="7" type="ORF">g.15984</name>
    <name evidence="8" type="ORF">g.15987</name>
</gene>
<evidence type="ECO:0008006" key="9">
    <source>
        <dbReference type="Google" id="ProtNLM"/>
    </source>
</evidence>
<dbReference type="InterPro" id="IPR013087">
    <property type="entry name" value="Znf_C2H2_type"/>
</dbReference>
<evidence type="ECO:0000313" key="7">
    <source>
        <dbReference type="EMBL" id="JAT07831.1"/>
    </source>
</evidence>
<dbReference type="Gene3D" id="3.30.160.60">
    <property type="entry name" value="Classic Zinc Finger"/>
    <property type="match status" value="1"/>
</dbReference>
<evidence type="ECO:0000313" key="8">
    <source>
        <dbReference type="EMBL" id="JAT27442.1"/>
    </source>
</evidence>
<dbReference type="GO" id="GO:0003006">
    <property type="term" value="P:developmental process involved in reproduction"/>
    <property type="evidence" value="ECO:0007669"/>
    <property type="project" value="UniProtKB-ARBA"/>
</dbReference>
<dbReference type="Pfam" id="PF00096">
    <property type="entry name" value="zf-C2H2"/>
    <property type="match status" value="2"/>
</dbReference>
<feature type="domain" description="C2H2-type" evidence="6">
    <location>
        <begin position="322"/>
        <end position="350"/>
    </location>
</feature>
<keyword evidence="2" id="KW-0539">Nucleus</keyword>
<organism evidence="8">
    <name type="scientific">Graphocephala atropunctata</name>
    <dbReference type="NCBI Taxonomy" id="36148"/>
    <lineage>
        <taxon>Eukaryota</taxon>
        <taxon>Metazoa</taxon>
        <taxon>Ecdysozoa</taxon>
        <taxon>Arthropoda</taxon>
        <taxon>Hexapoda</taxon>
        <taxon>Insecta</taxon>
        <taxon>Pterygota</taxon>
        <taxon>Neoptera</taxon>
        <taxon>Paraneoptera</taxon>
        <taxon>Hemiptera</taxon>
        <taxon>Auchenorrhyncha</taxon>
        <taxon>Membracoidea</taxon>
        <taxon>Cicadellidae</taxon>
        <taxon>Cicadellinae</taxon>
        <taxon>Cicadellini</taxon>
        <taxon>Graphocephala</taxon>
    </lineage>
</organism>
<dbReference type="EMBL" id="GEBQ01032146">
    <property type="protein sequence ID" value="JAT07831.1"/>
    <property type="molecule type" value="Transcribed_RNA"/>
</dbReference>
<dbReference type="EMBL" id="GEBQ01012535">
    <property type="protein sequence ID" value="JAT27442.1"/>
    <property type="molecule type" value="Transcribed_RNA"/>
</dbReference>
<dbReference type="InterPro" id="IPR036236">
    <property type="entry name" value="Znf_C2H2_sf"/>
</dbReference>
<dbReference type="GO" id="GO:0008270">
    <property type="term" value="F:zinc ion binding"/>
    <property type="evidence" value="ECO:0007669"/>
    <property type="project" value="UniProtKB-KW"/>
</dbReference>
<dbReference type="SMART" id="SM00225">
    <property type="entry name" value="BTB"/>
    <property type="match status" value="1"/>
</dbReference>
<dbReference type="SUPFAM" id="SSF54695">
    <property type="entry name" value="POZ domain"/>
    <property type="match status" value="1"/>
</dbReference>
<protein>
    <recommendedName>
        <fullName evidence="9">BTB domain-containing protein</fullName>
    </recommendedName>
</protein>
<feature type="domain" description="C2H2-type" evidence="6">
    <location>
        <begin position="294"/>
        <end position="322"/>
    </location>
</feature>
<dbReference type="SMART" id="SM00355">
    <property type="entry name" value="ZnF_C2H2"/>
    <property type="match status" value="2"/>
</dbReference>
<dbReference type="GO" id="GO:0048513">
    <property type="term" value="P:animal organ development"/>
    <property type="evidence" value="ECO:0007669"/>
    <property type="project" value="UniProtKB-ARBA"/>
</dbReference>
<dbReference type="Gene3D" id="3.30.710.10">
    <property type="entry name" value="Potassium Channel Kv1.1, Chain A"/>
    <property type="match status" value="1"/>
</dbReference>
<feature type="domain" description="BTB" evidence="5">
    <location>
        <begin position="32"/>
        <end position="97"/>
    </location>
</feature>
<feature type="compositionally biased region" description="Polar residues" evidence="4">
    <location>
        <begin position="116"/>
        <end position="126"/>
    </location>
</feature>
<evidence type="ECO:0000256" key="4">
    <source>
        <dbReference type="SAM" id="MobiDB-lite"/>
    </source>
</evidence>
<dbReference type="InterPro" id="IPR011333">
    <property type="entry name" value="SKP1/BTB/POZ_sf"/>
</dbReference>
<dbReference type="Pfam" id="PF00651">
    <property type="entry name" value="BTB"/>
    <property type="match status" value="1"/>
</dbReference>
<evidence type="ECO:0000256" key="3">
    <source>
        <dbReference type="PROSITE-ProRule" id="PRU00042"/>
    </source>
</evidence>
<feature type="region of interest" description="Disordered" evidence="4">
    <location>
        <begin position="207"/>
        <end position="231"/>
    </location>
</feature>
<dbReference type="SUPFAM" id="SSF57667">
    <property type="entry name" value="beta-beta-alpha zinc fingers"/>
    <property type="match status" value="1"/>
</dbReference>
<feature type="region of interest" description="Disordered" evidence="4">
    <location>
        <begin position="116"/>
        <end position="192"/>
    </location>
</feature>
<keyword evidence="3" id="KW-0479">Metal-binding</keyword>
<sequence length="441" mass="49440">MADDQQFCLRWNNFQSNFTSQFKALRLEEDFVDVTLACEGKRIKAHKLVLSACSPYFKELFKGNPCKHPIIFMQDVEYEHLMNLVEFMYAGQVNICQNKLPTFLHTAESLQIRGLSAQSQNKLPQNSERKANDLRPAPTLKGSPRSSGNSPEPGQEEERGETGHLPSFPSKRLCVTGDTNSHPRESTSYSEVPTTALIETKMEPMDYYSDGEVKPNTSHNSNADSHSVNRSGYSLQGALDVAAGMSPHISQLQETSQESLQDMVGEMCKPQSLDAAMAMAVPSDPLKPHSLDPRPCPECGRIYSNISNLRQHIRLIHYPECITCPLCFKPFKNKLYLRRHVMSYHEINLPSQNDLRYKYTGARGRESAVFTNKSEAPEGFYDTRKPLADSIASLFAAPLSKYDGKFNGKQTADTKAAHYSDIHRHSGAIRNLTESKVPNST</sequence>
<dbReference type="GO" id="GO:0006357">
    <property type="term" value="P:regulation of transcription by RNA polymerase II"/>
    <property type="evidence" value="ECO:0007669"/>
    <property type="project" value="TreeGrafter"/>
</dbReference>
<evidence type="ECO:0000256" key="2">
    <source>
        <dbReference type="ARBA" id="ARBA00023242"/>
    </source>
</evidence>
<evidence type="ECO:0000259" key="5">
    <source>
        <dbReference type="PROSITE" id="PS50097"/>
    </source>
</evidence>
<dbReference type="PANTHER" id="PTHR23110">
    <property type="entry name" value="BTB DOMAIN TRANSCRIPTION FACTOR"/>
    <property type="match status" value="1"/>
</dbReference>
<dbReference type="InterPro" id="IPR051095">
    <property type="entry name" value="Dros_DevTransReg"/>
</dbReference>
<dbReference type="GO" id="GO:0048666">
    <property type="term" value="P:neuron development"/>
    <property type="evidence" value="ECO:0007669"/>
    <property type="project" value="UniProtKB-ARBA"/>
</dbReference>
<dbReference type="GO" id="GO:0005634">
    <property type="term" value="C:nucleus"/>
    <property type="evidence" value="ECO:0007669"/>
    <property type="project" value="UniProtKB-SubCell"/>
</dbReference>
<comment type="subcellular location">
    <subcellularLocation>
        <location evidence="1">Nucleus</location>
    </subcellularLocation>
</comment>
<feature type="compositionally biased region" description="Polar residues" evidence="4">
    <location>
        <begin position="215"/>
        <end position="231"/>
    </location>
</feature>
<evidence type="ECO:0000256" key="1">
    <source>
        <dbReference type="ARBA" id="ARBA00004123"/>
    </source>
</evidence>
<accession>A0A1B6LUS9</accession>
<dbReference type="PROSITE" id="PS00028">
    <property type="entry name" value="ZINC_FINGER_C2H2_1"/>
    <property type="match status" value="2"/>
</dbReference>
<dbReference type="PANTHER" id="PTHR23110:SF99">
    <property type="entry name" value="BROAD-COMPLEX CORE PROTEIN ISOFORM 6"/>
    <property type="match status" value="1"/>
</dbReference>
<keyword evidence="3" id="KW-0862">Zinc</keyword>
<keyword evidence="3" id="KW-0863">Zinc-finger</keyword>
<dbReference type="InterPro" id="IPR000210">
    <property type="entry name" value="BTB/POZ_dom"/>
</dbReference>
<reference evidence="8" key="1">
    <citation type="submission" date="2015-11" db="EMBL/GenBank/DDBJ databases">
        <title>De novo transcriptome assembly of four potential Pierce s Disease insect vectors from Arizona vineyards.</title>
        <authorList>
            <person name="Tassone E.E."/>
        </authorList>
    </citation>
    <scope>NUCLEOTIDE SEQUENCE</scope>
</reference>
<dbReference type="CDD" id="cd18315">
    <property type="entry name" value="BTB_POZ_BAB-like"/>
    <property type="match status" value="1"/>
</dbReference>
<name>A0A1B6LUS9_9HEMI</name>
<dbReference type="AlphaFoldDB" id="A0A1B6LUS9"/>